<evidence type="ECO:0000313" key="3">
    <source>
        <dbReference type="EnsemblFungi" id="EJT69452"/>
    </source>
</evidence>
<feature type="region of interest" description="Disordered" evidence="1">
    <location>
        <begin position="1"/>
        <end position="94"/>
    </location>
</feature>
<reference evidence="3" key="5">
    <citation type="submission" date="2018-04" db="UniProtKB">
        <authorList>
            <consortium name="EnsemblFungi"/>
        </authorList>
    </citation>
    <scope>IDENTIFICATION</scope>
    <source>
        <strain evidence="3">R3-111a-1</strain>
    </source>
</reference>
<reference evidence="2" key="2">
    <citation type="submission" date="2010-07" db="EMBL/GenBank/DDBJ databases">
        <authorList>
            <consortium name="The Broad Institute Genome Sequencing Platform"/>
            <consortium name="Broad Institute Genome Sequencing Center for Infectious Disease"/>
            <person name="Ma L.-J."/>
            <person name="Dead R."/>
            <person name="Young S."/>
            <person name="Zeng Q."/>
            <person name="Koehrsen M."/>
            <person name="Alvarado L."/>
            <person name="Berlin A."/>
            <person name="Chapman S.B."/>
            <person name="Chen Z."/>
            <person name="Freedman E."/>
            <person name="Gellesch M."/>
            <person name="Goldberg J."/>
            <person name="Griggs A."/>
            <person name="Gujja S."/>
            <person name="Heilman E.R."/>
            <person name="Heiman D."/>
            <person name="Hepburn T."/>
            <person name="Howarth C."/>
            <person name="Jen D."/>
            <person name="Larson L."/>
            <person name="Mehta T."/>
            <person name="Neiman D."/>
            <person name="Pearson M."/>
            <person name="Roberts A."/>
            <person name="Saif S."/>
            <person name="Shea T."/>
            <person name="Shenoy N."/>
            <person name="Sisk P."/>
            <person name="Stolte C."/>
            <person name="Sykes S."/>
            <person name="Walk T."/>
            <person name="White J."/>
            <person name="Yandava C."/>
            <person name="Haas B."/>
            <person name="Nusbaum C."/>
            <person name="Birren B."/>
        </authorList>
    </citation>
    <scope>NUCLEOTIDE SEQUENCE</scope>
    <source>
        <strain evidence="2">R3-111a-1</strain>
    </source>
</reference>
<evidence type="ECO:0000256" key="1">
    <source>
        <dbReference type="SAM" id="MobiDB-lite"/>
    </source>
</evidence>
<keyword evidence="4" id="KW-1185">Reference proteome</keyword>
<dbReference type="EMBL" id="GL385404">
    <property type="protein sequence ID" value="EJT69452.1"/>
    <property type="molecule type" value="Genomic_DNA"/>
</dbReference>
<protein>
    <submittedName>
        <fullName evidence="2 3">Uncharacterized protein</fullName>
    </submittedName>
</protein>
<dbReference type="HOGENOM" id="CLU_1677985_0_0_1"/>
<dbReference type="RefSeq" id="XP_009229237.1">
    <property type="nucleotide sequence ID" value="XM_009230973.1"/>
</dbReference>
<feature type="region of interest" description="Disordered" evidence="1">
    <location>
        <begin position="111"/>
        <end position="157"/>
    </location>
</feature>
<organism evidence="2">
    <name type="scientific">Gaeumannomyces tritici (strain R3-111a-1)</name>
    <name type="common">Wheat and barley take-all root rot fungus</name>
    <name type="synonym">Gaeumannomyces graminis var. tritici</name>
    <dbReference type="NCBI Taxonomy" id="644352"/>
    <lineage>
        <taxon>Eukaryota</taxon>
        <taxon>Fungi</taxon>
        <taxon>Dikarya</taxon>
        <taxon>Ascomycota</taxon>
        <taxon>Pezizomycotina</taxon>
        <taxon>Sordariomycetes</taxon>
        <taxon>Sordariomycetidae</taxon>
        <taxon>Magnaporthales</taxon>
        <taxon>Magnaporthaceae</taxon>
        <taxon>Gaeumannomyces</taxon>
    </lineage>
</organism>
<reference evidence="3" key="4">
    <citation type="journal article" date="2015" name="G3 (Bethesda)">
        <title>Genome sequences of three phytopathogenic species of the Magnaporthaceae family of fungi.</title>
        <authorList>
            <person name="Okagaki L.H."/>
            <person name="Nunes C.C."/>
            <person name="Sailsbery J."/>
            <person name="Clay B."/>
            <person name="Brown D."/>
            <person name="John T."/>
            <person name="Oh Y."/>
            <person name="Young N."/>
            <person name="Fitzgerald M."/>
            <person name="Haas B.J."/>
            <person name="Zeng Q."/>
            <person name="Young S."/>
            <person name="Adiconis X."/>
            <person name="Fan L."/>
            <person name="Levin J.Z."/>
            <person name="Mitchell T.K."/>
            <person name="Okubara P.A."/>
            <person name="Farman M.L."/>
            <person name="Kohn L.M."/>
            <person name="Birren B."/>
            <person name="Ma L.-J."/>
            <person name="Dean R.A."/>
        </authorList>
    </citation>
    <scope>NUCLEOTIDE SEQUENCE</scope>
    <source>
        <strain evidence="3">R3-111a-1</strain>
    </source>
</reference>
<evidence type="ECO:0000313" key="4">
    <source>
        <dbReference type="Proteomes" id="UP000006039"/>
    </source>
</evidence>
<name>J3PHU0_GAET3</name>
<reference evidence="2" key="3">
    <citation type="submission" date="2010-09" db="EMBL/GenBank/DDBJ databases">
        <title>Annotation of Gaeumannomyces graminis var. tritici R3-111a-1.</title>
        <authorList>
            <consortium name="The Broad Institute Genome Sequencing Platform"/>
            <person name="Ma L.-J."/>
            <person name="Dead R."/>
            <person name="Young S.K."/>
            <person name="Zeng Q."/>
            <person name="Gargeya S."/>
            <person name="Fitzgerald M."/>
            <person name="Haas B."/>
            <person name="Abouelleil A."/>
            <person name="Alvarado L."/>
            <person name="Arachchi H.M."/>
            <person name="Berlin A."/>
            <person name="Brown A."/>
            <person name="Chapman S.B."/>
            <person name="Chen Z."/>
            <person name="Dunbar C."/>
            <person name="Freedman E."/>
            <person name="Gearin G."/>
            <person name="Gellesch M."/>
            <person name="Goldberg J."/>
            <person name="Griggs A."/>
            <person name="Gujja S."/>
            <person name="Heiman D."/>
            <person name="Howarth C."/>
            <person name="Larson L."/>
            <person name="Lui A."/>
            <person name="MacDonald P.J.P."/>
            <person name="Mehta T."/>
            <person name="Montmayeur A."/>
            <person name="Murphy C."/>
            <person name="Neiman D."/>
            <person name="Pearson M."/>
            <person name="Priest M."/>
            <person name="Roberts A."/>
            <person name="Saif S."/>
            <person name="Shea T."/>
            <person name="Shenoy N."/>
            <person name="Sisk P."/>
            <person name="Stolte C."/>
            <person name="Sykes S."/>
            <person name="Yandava C."/>
            <person name="Wortman J."/>
            <person name="Nusbaum C."/>
            <person name="Birren B."/>
        </authorList>
    </citation>
    <scope>NUCLEOTIDE SEQUENCE</scope>
    <source>
        <strain evidence="2">R3-111a-1</strain>
    </source>
</reference>
<sequence length="157" mass="16836">MDPKSTAVSSTATPQPEASPKKQGRLSSLLRGMRASVKQGRRDSETCGESRSSFESTDTVDELKDAQTRTGSATAADAHKKISSPRKPAKQPMTNMERLAAGYGAWVPERSVEPRAAPAPQGSTDAKISSTRGGRRQVSSLDRLLVGQGGWVPEERR</sequence>
<dbReference type="GeneID" id="20353529"/>
<feature type="compositionally biased region" description="Polar residues" evidence="1">
    <location>
        <begin position="121"/>
        <end position="140"/>
    </location>
</feature>
<feature type="compositionally biased region" description="Polar residues" evidence="1">
    <location>
        <begin position="47"/>
        <end position="57"/>
    </location>
</feature>
<dbReference type="VEuPathDB" id="FungiDB:GGTG_13071"/>
<reference evidence="4" key="1">
    <citation type="submission" date="2010-07" db="EMBL/GenBank/DDBJ databases">
        <title>The genome sequence of Gaeumannomyces graminis var. tritici strain R3-111a-1.</title>
        <authorList>
            <consortium name="The Broad Institute Genome Sequencing Platform"/>
            <person name="Ma L.-J."/>
            <person name="Dead R."/>
            <person name="Young S."/>
            <person name="Zeng Q."/>
            <person name="Koehrsen M."/>
            <person name="Alvarado L."/>
            <person name="Berlin A."/>
            <person name="Chapman S.B."/>
            <person name="Chen Z."/>
            <person name="Freedman E."/>
            <person name="Gellesch M."/>
            <person name="Goldberg J."/>
            <person name="Griggs A."/>
            <person name="Gujja S."/>
            <person name="Heilman E.R."/>
            <person name="Heiman D."/>
            <person name="Hepburn T."/>
            <person name="Howarth C."/>
            <person name="Jen D."/>
            <person name="Larson L."/>
            <person name="Mehta T."/>
            <person name="Neiman D."/>
            <person name="Pearson M."/>
            <person name="Roberts A."/>
            <person name="Saif S."/>
            <person name="Shea T."/>
            <person name="Shenoy N."/>
            <person name="Sisk P."/>
            <person name="Stolte C."/>
            <person name="Sykes S."/>
            <person name="Walk T."/>
            <person name="White J."/>
            <person name="Yandava C."/>
            <person name="Haas B."/>
            <person name="Nusbaum C."/>
            <person name="Birren B."/>
        </authorList>
    </citation>
    <scope>NUCLEOTIDE SEQUENCE [LARGE SCALE GENOMIC DNA]</scope>
    <source>
        <strain evidence="4">R3-111a-1</strain>
    </source>
</reference>
<evidence type="ECO:0000313" key="2">
    <source>
        <dbReference type="EMBL" id="EJT69452.1"/>
    </source>
</evidence>
<dbReference type="EnsemblFungi" id="EJT69452">
    <property type="protein sequence ID" value="EJT69452"/>
    <property type="gene ID" value="GGTG_13071"/>
</dbReference>
<accession>J3PHU0</accession>
<dbReference type="AlphaFoldDB" id="J3PHU0"/>
<feature type="compositionally biased region" description="Polar residues" evidence="1">
    <location>
        <begin position="1"/>
        <end position="16"/>
    </location>
</feature>
<gene>
    <name evidence="3" type="primary">20353529</name>
    <name evidence="2" type="ORF">GGTG_13071</name>
</gene>
<dbReference type="Proteomes" id="UP000006039">
    <property type="component" value="Unassembled WGS sequence"/>
</dbReference>
<proteinExistence type="predicted"/>